<organism evidence="9 10">
    <name type="scientific">Methylomonas subterranea</name>
    <dbReference type="NCBI Taxonomy" id="2952225"/>
    <lineage>
        <taxon>Bacteria</taxon>
        <taxon>Pseudomonadati</taxon>
        <taxon>Pseudomonadota</taxon>
        <taxon>Gammaproteobacteria</taxon>
        <taxon>Methylococcales</taxon>
        <taxon>Methylococcaceae</taxon>
        <taxon>Methylomonas</taxon>
    </lineage>
</organism>
<keyword evidence="9" id="KW-0282">Flagellum</keyword>
<evidence type="ECO:0000313" key="10">
    <source>
        <dbReference type="Proteomes" id="UP001524499"/>
    </source>
</evidence>
<evidence type="ECO:0000313" key="9">
    <source>
        <dbReference type="EMBL" id="MCQ8102548.1"/>
    </source>
</evidence>
<dbReference type="InterPro" id="IPR020013">
    <property type="entry name" value="Flagellar_FlgE/F/G"/>
</dbReference>
<evidence type="ECO:0000256" key="6">
    <source>
        <dbReference type="RuleBase" id="RU362116"/>
    </source>
</evidence>
<evidence type="ECO:0000256" key="3">
    <source>
        <dbReference type="ARBA" id="ARBA00023143"/>
    </source>
</evidence>
<dbReference type="NCBIfam" id="NF009280">
    <property type="entry name" value="PRK12640.1"/>
    <property type="match status" value="1"/>
</dbReference>
<protein>
    <recommendedName>
        <fullName evidence="5 6">Flagellar basal-body rod protein FlgF</fullName>
    </recommendedName>
</protein>
<dbReference type="Pfam" id="PF06429">
    <property type="entry name" value="Flg_bbr_C"/>
    <property type="match status" value="1"/>
</dbReference>
<comment type="subunit">
    <text evidence="4 6">The basal body constitutes a major portion of the flagellar organelle and consists of five rings (E,L,P,S, and M) mounted on a central rod. The rod consists of about 26 subunits of FlgG in the distal portion, and FlgB, FlgC and FlgF are thought to build up the proximal portion of the rod with about 6 subunits each.</text>
</comment>
<dbReference type="InterPro" id="IPR010930">
    <property type="entry name" value="Flg_bb/hook_C_dom"/>
</dbReference>
<dbReference type="SUPFAM" id="SSF117143">
    <property type="entry name" value="Flagellar hook protein flgE"/>
    <property type="match status" value="1"/>
</dbReference>
<proteinExistence type="inferred from homology"/>
<dbReference type="RefSeq" id="WP_256600160.1">
    <property type="nucleotide sequence ID" value="NZ_JANIBJ010000001.1"/>
</dbReference>
<keyword evidence="9" id="KW-0966">Cell projection</keyword>
<dbReference type="InterPro" id="IPR053967">
    <property type="entry name" value="LlgE_F_G-like_D1"/>
</dbReference>
<comment type="similarity">
    <text evidence="2 6">Belongs to the flagella basal body rod proteins family.</text>
</comment>
<evidence type="ECO:0000256" key="5">
    <source>
        <dbReference type="ARBA" id="ARBA00040228"/>
    </source>
</evidence>
<accession>A0ABT1TAS2</accession>
<evidence type="ECO:0000259" key="8">
    <source>
        <dbReference type="Pfam" id="PF22692"/>
    </source>
</evidence>
<gene>
    <name evidence="9" type="primary">flgF</name>
    <name evidence="9" type="ORF">NP590_00415</name>
</gene>
<feature type="domain" description="Flagellar hook protein FlgE/F/G-like D1" evidence="8">
    <location>
        <begin position="81"/>
        <end position="146"/>
    </location>
</feature>
<sequence length="249" mass="26597">MDRSLYIAMNGAKQTLLAQTANANNMANTQTVGFKQDFEQFRAMPAFGPGYPSRVYSMTERPGSDLSSGGIQTTGRDLDLAINGDGWFAVRAKDGSEAYTRAGDLRITPQGLLENGAGRQLLNENGQAIAIPPAQKVEIGRDGTISMIPQGANSTNLVVLERIKLVNPGNQNLEKRDDGLMHLKQAGGPPAAADANVNLIQGALEGSNVNAMSAMVEMIELSRNFELQTKVMKTIDDNAGVSAKLMQMA</sequence>
<keyword evidence="10" id="KW-1185">Reference proteome</keyword>
<name>A0ABT1TAS2_9GAMM</name>
<evidence type="ECO:0000256" key="1">
    <source>
        <dbReference type="ARBA" id="ARBA00004117"/>
    </source>
</evidence>
<dbReference type="PANTHER" id="PTHR30435:SF18">
    <property type="entry name" value="FLAGELLAR BASAL-BODY ROD PROTEIN FLGF"/>
    <property type="match status" value="1"/>
</dbReference>
<evidence type="ECO:0000259" key="7">
    <source>
        <dbReference type="Pfam" id="PF06429"/>
    </source>
</evidence>
<dbReference type="InterPro" id="IPR012836">
    <property type="entry name" value="FlgF"/>
</dbReference>
<dbReference type="EMBL" id="JANIBJ010000001">
    <property type="protein sequence ID" value="MCQ8102548.1"/>
    <property type="molecule type" value="Genomic_DNA"/>
</dbReference>
<feature type="domain" description="Flagellar basal-body/hook protein C-terminal" evidence="7">
    <location>
        <begin position="201"/>
        <end position="243"/>
    </location>
</feature>
<evidence type="ECO:0000256" key="4">
    <source>
        <dbReference type="ARBA" id="ARBA00038560"/>
    </source>
</evidence>
<dbReference type="Pfam" id="PF22692">
    <property type="entry name" value="LlgE_F_G_D1"/>
    <property type="match status" value="1"/>
</dbReference>
<dbReference type="NCBIfam" id="TIGR03506">
    <property type="entry name" value="FlgEFG_subfam"/>
    <property type="match status" value="1"/>
</dbReference>
<dbReference type="NCBIfam" id="TIGR02490">
    <property type="entry name" value="flgF"/>
    <property type="match status" value="1"/>
</dbReference>
<evidence type="ECO:0000256" key="2">
    <source>
        <dbReference type="ARBA" id="ARBA00009677"/>
    </source>
</evidence>
<dbReference type="PANTHER" id="PTHR30435">
    <property type="entry name" value="FLAGELLAR PROTEIN"/>
    <property type="match status" value="1"/>
</dbReference>
<comment type="subcellular location">
    <subcellularLocation>
        <location evidence="1 6">Bacterial flagellum basal body</location>
    </subcellularLocation>
</comment>
<dbReference type="InterPro" id="IPR037925">
    <property type="entry name" value="FlgE/F/G-like"/>
</dbReference>
<dbReference type="Proteomes" id="UP001524499">
    <property type="component" value="Unassembled WGS sequence"/>
</dbReference>
<keyword evidence="9" id="KW-0969">Cilium</keyword>
<comment type="caution">
    <text evidence="9">The sequence shown here is derived from an EMBL/GenBank/DDBJ whole genome shotgun (WGS) entry which is preliminary data.</text>
</comment>
<reference evidence="9 10" key="1">
    <citation type="submission" date="2022-07" db="EMBL/GenBank/DDBJ databases">
        <title>Methylomonas rivi sp. nov., Methylomonas rosea sp. nov., Methylomonas aureus sp. nov. and Methylomonas subterranea sp. nov., four novel methanotrophs isolated from a freshwater creek and the deep terrestrial subsurface.</title>
        <authorList>
            <person name="Abin C."/>
            <person name="Sankaranarayanan K."/>
            <person name="Garner C."/>
            <person name="Sindelar R."/>
            <person name="Kotary K."/>
            <person name="Garner R."/>
            <person name="Barclay S."/>
            <person name="Lawson P."/>
            <person name="Krumholz L."/>
        </authorList>
    </citation>
    <scope>NUCLEOTIDE SEQUENCE [LARGE SCALE GENOMIC DNA]</scope>
    <source>
        <strain evidence="9 10">SURF-2</strain>
    </source>
</reference>
<keyword evidence="3 6" id="KW-0975">Bacterial flagellum</keyword>